<dbReference type="EMBL" id="JAUESC010000388">
    <property type="protein sequence ID" value="KAK0572677.1"/>
    <property type="molecule type" value="Genomic_DNA"/>
</dbReference>
<name>A0AA39RFP3_ACESA</name>
<gene>
    <name evidence="1" type="ORF">LWI29_035197</name>
</gene>
<comment type="caution">
    <text evidence="1">The sequence shown here is derived from an EMBL/GenBank/DDBJ whole genome shotgun (WGS) entry which is preliminary data.</text>
</comment>
<dbReference type="Pfam" id="PF05553">
    <property type="entry name" value="DUF761"/>
    <property type="match status" value="1"/>
</dbReference>
<organism evidence="1 2">
    <name type="scientific">Acer saccharum</name>
    <name type="common">Sugar maple</name>
    <dbReference type="NCBI Taxonomy" id="4024"/>
    <lineage>
        <taxon>Eukaryota</taxon>
        <taxon>Viridiplantae</taxon>
        <taxon>Streptophyta</taxon>
        <taxon>Embryophyta</taxon>
        <taxon>Tracheophyta</taxon>
        <taxon>Spermatophyta</taxon>
        <taxon>Magnoliopsida</taxon>
        <taxon>eudicotyledons</taxon>
        <taxon>Gunneridae</taxon>
        <taxon>Pentapetalae</taxon>
        <taxon>rosids</taxon>
        <taxon>malvids</taxon>
        <taxon>Sapindales</taxon>
        <taxon>Sapindaceae</taxon>
        <taxon>Hippocastanoideae</taxon>
        <taxon>Acereae</taxon>
        <taxon>Acer</taxon>
    </lineage>
</organism>
<dbReference type="InterPro" id="IPR008480">
    <property type="entry name" value="DUF761_pln"/>
</dbReference>
<keyword evidence="2" id="KW-1185">Reference proteome</keyword>
<accession>A0AA39RFP3</accession>
<evidence type="ECO:0000313" key="1">
    <source>
        <dbReference type="EMBL" id="KAK0572677.1"/>
    </source>
</evidence>
<dbReference type="PANTHER" id="PTHR33265:SF28">
    <property type="entry name" value="DUF761 DOMAIN-CONTAINING PROTEIN"/>
    <property type="match status" value="1"/>
</dbReference>
<dbReference type="Proteomes" id="UP001168877">
    <property type="component" value="Unassembled WGS sequence"/>
</dbReference>
<protein>
    <submittedName>
        <fullName evidence="1">Uncharacterized protein</fullName>
    </submittedName>
</protein>
<dbReference type="PANTHER" id="PTHR33265">
    <property type="entry name" value="AVR9/CF-9 RAPIDLY ELICITED PROTEIN-RELATED"/>
    <property type="match status" value="1"/>
</dbReference>
<sequence length="200" mass="22992">MIIITLFIERAFLKSMKMEASPPVIAKKMYRVLRTVLFMIQKGFTKSKIVGRALNDVVSHHYYNTLTCRESRDMHHASLFVSPREYEFRCSDDSPASYRPSYVGRRRGGCGSRYSYGSSGNEHRYGFQPAADNYEDDAVAAEESPLVGPVGRRVRVTDSPFPLVVDDVDCHVDREAEEFIQRFYKQLRLQKSRGANHYYG</sequence>
<reference evidence="1" key="1">
    <citation type="journal article" date="2022" name="Plant J.">
        <title>Strategies of tolerance reflected in two North American maple genomes.</title>
        <authorList>
            <person name="McEvoy S.L."/>
            <person name="Sezen U.U."/>
            <person name="Trouern-Trend A."/>
            <person name="McMahon S.M."/>
            <person name="Schaberg P.G."/>
            <person name="Yang J."/>
            <person name="Wegrzyn J.L."/>
            <person name="Swenson N.G."/>
        </authorList>
    </citation>
    <scope>NUCLEOTIDE SEQUENCE</scope>
    <source>
        <strain evidence="1">NS2018</strain>
    </source>
</reference>
<proteinExistence type="predicted"/>
<evidence type="ECO:0000313" key="2">
    <source>
        <dbReference type="Proteomes" id="UP001168877"/>
    </source>
</evidence>
<dbReference type="AlphaFoldDB" id="A0AA39RFP3"/>
<reference evidence="1" key="2">
    <citation type="submission" date="2023-06" db="EMBL/GenBank/DDBJ databases">
        <authorList>
            <person name="Swenson N.G."/>
            <person name="Wegrzyn J.L."/>
            <person name="Mcevoy S.L."/>
        </authorList>
    </citation>
    <scope>NUCLEOTIDE SEQUENCE</scope>
    <source>
        <strain evidence="1">NS2018</strain>
        <tissue evidence="1">Leaf</tissue>
    </source>
</reference>